<keyword evidence="3" id="KW-0134">Cell wall</keyword>
<dbReference type="GO" id="GO:0016787">
    <property type="term" value="F:hydrolase activity"/>
    <property type="evidence" value="ECO:0007669"/>
    <property type="project" value="UniProtKB-KW"/>
</dbReference>
<feature type="domain" description="Gram-positive cocci surface proteins LPxTG" evidence="13">
    <location>
        <begin position="660"/>
        <end position="694"/>
    </location>
</feature>
<keyword evidence="7 10" id="KW-0378">Hydrolase</keyword>
<feature type="compositionally biased region" description="Polar residues" evidence="11">
    <location>
        <begin position="597"/>
        <end position="632"/>
    </location>
</feature>
<dbReference type="PROSITE" id="PS50847">
    <property type="entry name" value="GRAM_POS_ANCHORING"/>
    <property type="match status" value="1"/>
</dbReference>
<feature type="transmembrane region" description="Helical" evidence="12">
    <location>
        <begin position="669"/>
        <end position="687"/>
    </location>
</feature>
<keyword evidence="12" id="KW-0472">Membrane</keyword>
<dbReference type="PANTHER" id="PTHR15462:SF8">
    <property type="entry name" value="SERINE PROTEASE"/>
    <property type="match status" value="1"/>
</dbReference>
<accession>A0ABT2QNB9</accession>
<dbReference type="NCBIfam" id="TIGR01167">
    <property type="entry name" value="LPXTG_anchor"/>
    <property type="match status" value="1"/>
</dbReference>
<feature type="compositionally biased region" description="Low complexity" evidence="11">
    <location>
        <begin position="584"/>
        <end position="596"/>
    </location>
</feature>
<dbReference type="Proteomes" id="UP001209553">
    <property type="component" value="Unassembled WGS sequence"/>
</dbReference>
<feature type="chain" id="PRO_5044973055" description="Serine protease" evidence="10">
    <location>
        <begin position="34"/>
        <end position="694"/>
    </location>
</feature>
<dbReference type="InterPro" id="IPR050966">
    <property type="entry name" value="Glutamyl_endopeptidase"/>
</dbReference>
<dbReference type="PRINTS" id="PR00839">
    <property type="entry name" value="V8PROTEASE"/>
</dbReference>
<comment type="caution">
    <text evidence="14">The sequence shown here is derived from an EMBL/GenBank/DDBJ whole genome shotgun (WGS) entry which is preliminary data.</text>
</comment>
<evidence type="ECO:0000256" key="11">
    <source>
        <dbReference type="SAM" id="MobiDB-lite"/>
    </source>
</evidence>
<comment type="subcellular location">
    <subcellularLocation>
        <location evidence="1">Secreted</location>
        <location evidence="1">Cell wall</location>
        <topology evidence="1">Peptidoglycan-anchor</topology>
    </subcellularLocation>
</comment>
<dbReference type="InterPro" id="IPR043504">
    <property type="entry name" value="Peptidase_S1_PA_chymotrypsin"/>
</dbReference>
<sequence length="694" mass="76181">MNRKFTNLRKGVVTLPIIVAGVYFFSQPSSAHASETTSVTPQKELVSNQVEKDQNTNTGTSLSTNQSSDKDLNKSSSYKSQKEDTLAHTESTDKAVEVSGQTDSSVQVTNQTERSTQQKSLSNSPGYTGFRAYGYNEEDSVDYDTSKDPNYDEDGVLIDTRRKLENYEAYNNTVYVYVENDKYKGSIENLKHGEATGALIGKNYILTAAHVIYNNNYPRDYMTGGYVVPGKHAGNEQFGQFKIKNLYVPDKYKESPLLKYDIGIIEVDPSTDEEVSITRIPPNKIKAFSDDMIGKEVYSRGYPLDKNVDSIDQYGVSGTIIQRQKNGNIEYSMYGHSGQSGSPVFLEDTGEIIAVHSYGMRGNKYGTLGTPITPELYDWIMSIINKPTETTEEPSKPVKPAQPVEPTEPEEPAQPVEPTEPEEPAQPVEPTEPEEPAQPVEPTEPEEPAQPVEPTEPEEPTQPVEPTEPKEPAQPVEPTEPEEPAQPVEPTEPEEPAQPVEPTEPEKPTQPVEPTEPEEPTQPGQPTGTDEPAQPIGTIISSPVKPSQSTTALPASIDSSKVIQTHTPAVIVDKDCKPIHNETLGKSSSSLNGKGSIQNEKNSLVNSQNSNKANHVQPSVEQTTVELQQPSLKNVRAQEARTALTSSASEITKPNTSEKLPETGHEKNMSPGIFATFAALLGSLLFLRKRKQEK</sequence>
<evidence type="ECO:0000256" key="3">
    <source>
        <dbReference type="ARBA" id="ARBA00022512"/>
    </source>
</evidence>
<dbReference type="InterPro" id="IPR001254">
    <property type="entry name" value="Trypsin_dom"/>
</dbReference>
<protein>
    <recommendedName>
        <fullName evidence="10">Serine protease</fullName>
        <ecNumber evidence="10">3.4.21.-</ecNumber>
    </recommendedName>
</protein>
<keyword evidence="12" id="KW-1133">Transmembrane helix</keyword>
<evidence type="ECO:0000256" key="10">
    <source>
        <dbReference type="RuleBase" id="RU004296"/>
    </source>
</evidence>
<feature type="compositionally biased region" description="Polar residues" evidence="11">
    <location>
        <begin position="31"/>
        <end position="67"/>
    </location>
</feature>
<feature type="compositionally biased region" description="Basic and acidic residues" evidence="11">
    <location>
        <begin position="80"/>
        <end position="96"/>
    </location>
</feature>
<evidence type="ECO:0000313" key="15">
    <source>
        <dbReference type="Proteomes" id="UP001209553"/>
    </source>
</evidence>
<feature type="compositionally biased region" description="Polar residues" evidence="11">
    <location>
        <begin position="99"/>
        <end position="126"/>
    </location>
</feature>
<dbReference type="Gene3D" id="2.40.10.10">
    <property type="entry name" value="Trypsin-like serine proteases"/>
    <property type="match status" value="2"/>
</dbReference>
<feature type="compositionally biased region" description="Polar residues" evidence="11">
    <location>
        <begin position="643"/>
        <end position="658"/>
    </location>
</feature>
<evidence type="ECO:0000256" key="4">
    <source>
        <dbReference type="ARBA" id="ARBA00022525"/>
    </source>
</evidence>
<feature type="compositionally biased region" description="Polar residues" evidence="11">
    <location>
        <begin position="539"/>
        <end position="567"/>
    </location>
</feature>
<dbReference type="EMBL" id="JAOPKZ010000003">
    <property type="protein sequence ID" value="MCU5745472.1"/>
    <property type="molecule type" value="Genomic_DNA"/>
</dbReference>
<comment type="similarity">
    <text evidence="2 10">Belongs to the peptidase S1B family.</text>
</comment>
<dbReference type="EC" id="3.4.21.-" evidence="10"/>
<keyword evidence="9" id="KW-0572">Peptidoglycan-anchor</keyword>
<feature type="compositionally biased region" description="Basic and acidic residues" evidence="11">
    <location>
        <begin position="659"/>
        <end position="668"/>
    </location>
</feature>
<dbReference type="InterPro" id="IPR008256">
    <property type="entry name" value="Peptidase_S1B"/>
</dbReference>
<proteinExistence type="inferred from homology"/>
<feature type="region of interest" description="Disordered" evidence="11">
    <location>
        <begin position="388"/>
        <end position="668"/>
    </location>
</feature>
<dbReference type="RefSeq" id="WP_262854543.1">
    <property type="nucleotide sequence ID" value="NZ_JAOPKZ010000003.1"/>
</dbReference>
<reference evidence="14 15" key="1">
    <citation type="journal article" date="2023" name="Int. J. Syst. Evol. Microbiol.">
        <title>Streptococcus sciuri sp. nov., Staphylococcus marylandisciuri sp. nov. and Staphylococcus americanisciuri sp. nov., isolated from faeces of eastern grey squirrel (Sciurus carolinensis).</title>
        <authorList>
            <person name="Volokhov D.V."/>
            <person name="Zagorodnyaya T.A."/>
            <person name="Furtak V.A."/>
            <person name="Nattanmai G."/>
            <person name="Randall L."/>
            <person name="Jose S."/>
            <person name="Gao Y."/>
            <person name="Eisenberg T."/>
            <person name="Delmonte P."/>
            <person name="Blom J."/>
            <person name="Mitchell K.K."/>
        </authorList>
    </citation>
    <scope>NUCLEOTIDE SEQUENCE [LARGE SCALE GENOMIC DNA]</scope>
    <source>
        <strain evidence="14 15">SQ8-PEA</strain>
    </source>
</reference>
<evidence type="ECO:0000259" key="13">
    <source>
        <dbReference type="PROSITE" id="PS50847"/>
    </source>
</evidence>
<evidence type="ECO:0000256" key="9">
    <source>
        <dbReference type="ARBA" id="ARBA00023088"/>
    </source>
</evidence>
<evidence type="ECO:0000256" key="12">
    <source>
        <dbReference type="SAM" id="Phobius"/>
    </source>
</evidence>
<feature type="signal peptide" evidence="10">
    <location>
        <begin position="1"/>
        <end position="33"/>
    </location>
</feature>
<keyword evidence="5 10" id="KW-0645">Protease</keyword>
<keyword evidence="8 10" id="KW-0720">Serine protease</keyword>
<feature type="compositionally biased region" description="Low complexity" evidence="11">
    <location>
        <begin position="521"/>
        <end position="532"/>
    </location>
</feature>
<gene>
    <name evidence="14" type="ORF">N9R04_01885</name>
</gene>
<evidence type="ECO:0000256" key="6">
    <source>
        <dbReference type="ARBA" id="ARBA00022729"/>
    </source>
</evidence>
<evidence type="ECO:0000256" key="7">
    <source>
        <dbReference type="ARBA" id="ARBA00022801"/>
    </source>
</evidence>
<organism evidence="14 15">
    <name type="scientific">Staphylococcus marylandisciuri</name>
    <dbReference type="NCBI Taxonomy" id="2981529"/>
    <lineage>
        <taxon>Bacteria</taxon>
        <taxon>Bacillati</taxon>
        <taxon>Bacillota</taxon>
        <taxon>Bacilli</taxon>
        <taxon>Bacillales</taxon>
        <taxon>Staphylococcaceae</taxon>
        <taxon>Staphylococcus</taxon>
    </lineage>
</organism>
<keyword evidence="4" id="KW-0964">Secreted</keyword>
<dbReference type="SMART" id="SM00020">
    <property type="entry name" value="Tryp_SPc"/>
    <property type="match status" value="1"/>
</dbReference>
<name>A0ABT2QNB9_9STAP</name>
<feature type="region of interest" description="Disordered" evidence="11">
    <location>
        <begin position="31"/>
        <end position="131"/>
    </location>
</feature>
<evidence type="ECO:0000256" key="5">
    <source>
        <dbReference type="ARBA" id="ARBA00022670"/>
    </source>
</evidence>
<evidence type="ECO:0000313" key="14">
    <source>
        <dbReference type="EMBL" id="MCU5745472.1"/>
    </source>
</evidence>
<keyword evidence="6 10" id="KW-0732">Signal</keyword>
<dbReference type="InterPro" id="IPR019931">
    <property type="entry name" value="LPXTG_anchor"/>
</dbReference>
<keyword evidence="12" id="KW-0812">Transmembrane</keyword>
<dbReference type="InterPro" id="IPR009003">
    <property type="entry name" value="Peptidase_S1_PA"/>
</dbReference>
<dbReference type="PANTHER" id="PTHR15462">
    <property type="entry name" value="SERINE PROTEASE"/>
    <property type="match status" value="1"/>
</dbReference>
<evidence type="ECO:0000256" key="8">
    <source>
        <dbReference type="ARBA" id="ARBA00022825"/>
    </source>
</evidence>
<keyword evidence="15" id="KW-1185">Reference proteome</keyword>
<evidence type="ECO:0000256" key="1">
    <source>
        <dbReference type="ARBA" id="ARBA00004168"/>
    </source>
</evidence>
<evidence type="ECO:0000256" key="2">
    <source>
        <dbReference type="ARBA" id="ARBA00008764"/>
    </source>
</evidence>
<dbReference type="Pfam" id="PF00089">
    <property type="entry name" value="Trypsin"/>
    <property type="match status" value="1"/>
</dbReference>
<dbReference type="SUPFAM" id="SSF50494">
    <property type="entry name" value="Trypsin-like serine proteases"/>
    <property type="match status" value="1"/>
</dbReference>
<dbReference type="Pfam" id="PF00746">
    <property type="entry name" value="Gram_pos_anchor"/>
    <property type="match status" value="1"/>
</dbReference>